<sequence>MDRSMPESGGPLARRQRQGRPSVTTAEQHDSVGGIGLKGATAARHAEPEPRRMFCCTFPLLPLATSVEVVADPLAVQWL</sequence>
<reference evidence="2 3" key="1">
    <citation type="submission" date="2021-05" db="EMBL/GenBank/DDBJ databases">
        <title>Genome Assembly of Synthetic Allotetraploid Brassica napus Reveals Homoeologous Exchanges between Subgenomes.</title>
        <authorList>
            <person name="Davis J.T."/>
        </authorList>
    </citation>
    <scope>NUCLEOTIDE SEQUENCE [LARGE SCALE GENOMIC DNA]</scope>
    <source>
        <strain evidence="3">cv. Da-Ae</strain>
        <tissue evidence="2">Seedling</tissue>
    </source>
</reference>
<keyword evidence="3" id="KW-1185">Reference proteome</keyword>
<protein>
    <submittedName>
        <fullName evidence="2">Uncharacterized protein</fullName>
    </submittedName>
</protein>
<accession>A0ABQ8E293</accession>
<feature type="region of interest" description="Disordered" evidence="1">
    <location>
        <begin position="1"/>
        <end position="48"/>
    </location>
</feature>
<feature type="non-terminal residue" evidence="2">
    <location>
        <position position="79"/>
    </location>
</feature>
<evidence type="ECO:0000313" key="2">
    <source>
        <dbReference type="EMBL" id="KAH0935003.1"/>
    </source>
</evidence>
<evidence type="ECO:0000256" key="1">
    <source>
        <dbReference type="SAM" id="MobiDB-lite"/>
    </source>
</evidence>
<organism evidence="2 3">
    <name type="scientific">Brassica napus</name>
    <name type="common">Rape</name>
    <dbReference type="NCBI Taxonomy" id="3708"/>
    <lineage>
        <taxon>Eukaryota</taxon>
        <taxon>Viridiplantae</taxon>
        <taxon>Streptophyta</taxon>
        <taxon>Embryophyta</taxon>
        <taxon>Tracheophyta</taxon>
        <taxon>Spermatophyta</taxon>
        <taxon>Magnoliopsida</taxon>
        <taxon>eudicotyledons</taxon>
        <taxon>Gunneridae</taxon>
        <taxon>Pentapetalae</taxon>
        <taxon>rosids</taxon>
        <taxon>malvids</taxon>
        <taxon>Brassicales</taxon>
        <taxon>Brassicaceae</taxon>
        <taxon>Brassiceae</taxon>
        <taxon>Brassica</taxon>
    </lineage>
</organism>
<dbReference type="Proteomes" id="UP000824890">
    <property type="component" value="Unassembled WGS sequence"/>
</dbReference>
<comment type="caution">
    <text evidence="2">The sequence shown here is derived from an EMBL/GenBank/DDBJ whole genome shotgun (WGS) entry which is preliminary data.</text>
</comment>
<gene>
    <name evidence="2" type="ORF">HID58_012120</name>
</gene>
<proteinExistence type="predicted"/>
<evidence type="ECO:0000313" key="3">
    <source>
        <dbReference type="Proteomes" id="UP000824890"/>
    </source>
</evidence>
<dbReference type="EMBL" id="JAGKQM010000003">
    <property type="protein sequence ID" value="KAH0935003.1"/>
    <property type="molecule type" value="Genomic_DNA"/>
</dbReference>
<name>A0ABQ8E293_BRANA</name>